<keyword evidence="1" id="KW-0175">Coiled coil</keyword>
<protein>
    <submittedName>
        <fullName evidence="3">Late embryogenesis abundant protein</fullName>
    </submittedName>
</protein>
<dbReference type="KEGG" id="mbd:MEBOL_005262"/>
<dbReference type="RefSeq" id="WP_095980076.1">
    <property type="nucleotide sequence ID" value="NZ_CP022163.1"/>
</dbReference>
<feature type="coiled-coil region" evidence="1">
    <location>
        <begin position="15"/>
        <end position="45"/>
    </location>
</feature>
<evidence type="ECO:0000256" key="1">
    <source>
        <dbReference type="SAM" id="Coils"/>
    </source>
</evidence>
<dbReference type="EMBL" id="CP022163">
    <property type="protein sequence ID" value="ATB31793.1"/>
    <property type="molecule type" value="Genomic_DNA"/>
</dbReference>
<dbReference type="Gene3D" id="1.20.120.20">
    <property type="entry name" value="Apolipoprotein"/>
    <property type="match status" value="1"/>
</dbReference>
<gene>
    <name evidence="3" type="ORF">MEBOL_005262</name>
</gene>
<dbReference type="OrthoDB" id="5381902at2"/>
<evidence type="ECO:0000313" key="3">
    <source>
        <dbReference type="EMBL" id="ATB31793.1"/>
    </source>
</evidence>
<sequence length="655" mass="64507">MGLGGIVSGAADAAKRAAEAAARAAEAAARAAAEAAKKAAEASQQAAQKAADTAKAGVEGVGQKVSSVATEQAKDVFEGAKDVVGGVADKAQKVAGGVVDKAQEVVGGVADKAQKVAGGVVDKAQEVVGGVADKAQKVADGAVDTTKKLAGSAVGTAQTAVGGVVDKVQDLAGDAVDRLKSAADFAVNNPGVVLDKATDLAADGLDAAGRFIQNAPTLDPLAKAGQMLVGGALQTGADLVRDPVETARSVQDAVTLSSEVDSLKPGESAKVSLDGSVNGALLSAKAKGEIEVKRNKDDAGGGYTVSVSGEAGAGVAAKLGAKGAAEAGASAYGIAGAKVEFTFATAEEAKRATDTLTQASLTTAAGATNPVAGLVTNQALGDPLGDVADLKDNVSALEFKVGAEGNLSGSIGAKGLGDVLGAGAKASLNGKQETTARVEFKDGHPSKLSLKQSVDVNAQASASAGLSVPGSNGGSTSLPGGASVDGKAGVKVELEQSFNLPKDFDPASLVNDPAGAARQINATAQETQEVKLTVTDSRQGSLKGLGFNGSAGQEVKVELTAKPEDIARSGAVDSLLEGDIGKAMTQAGSTLKTKATLQEKTTEGNNVGVGVNAGAGGGEVGLTTERTHLGQTQELSPEQLATHYLQGGWTSDLFA</sequence>
<accession>A0A250IKP2</accession>
<evidence type="ECO:0000256" key="2">
    <source>
        <dbReference type="SAM" id="MobiDB-lite"/>
    </source>
</evidence>
<keyword evidence="4" id="KW-1185">Reference proteome</keyword>
<organism evidence="3 4">
    <name type="scientific">Melittangium boletus DSM 14713</name>
    <dbReference type="NCBI Taxonomy" id="1294270"/>
    <lineage>
        <taxon>Bacteria</taxon>
        <taxon>Pseudomonadati</taxon>
        <taxon>Myxococcota</taxon>
        <taxon>Myxococcia</taxon>
        <taxon>Myxococcales</taxon>
        <taxon>Cystobacterineae</taxon>
        <taxon>Archangiaceae</taxon>
        <taxon>Melittangium</taxon>
    </lineage>
</organism>
<proteinExistence type="predicted"/>
<feature type="region of interest" description="Disordered" evidence="2">
    <location>
        <begin position="463"/>
        <end position="482"/>
    </location>
</feature>
<reference evidence="3 4" key="1">
    <citation type="submission" date="2017-06" db="EMBL/GenBank/DDBJ databases">
        <authorList>
            <person name="Kim H.J."/>
            <person name="Triplett B.A."/>
        </authorList>
    </citation>
    <scope>NUCLEOTIDE SEQUENCE [LARGE SCALE GENOMIC DNA]</scope>
    <source>
        <strain evidence="3 4">DSM 14713</strain>
    </source>
</reference>
<dbReference type="Proteomes" id="UP000217289">
    <property type="component" value="Chromosome"/>
</dbReference>
<evidence type="ECO:0000313" key="4">
    <source>
        <dbReference type="Proteomes" id="UP000217289"/>
    </source>
</evidence>
<name>A0A250IKP2_9BACT</name>
<dbReference type="AlphaFoldDB" id="A0A250IKP2"/>